<reference evidence="3 4" key="1">
    <citation type="submission" date="2017-01" db="EMBL/GenBank/DDBJ databases">
        <title>Novel large sulfur bacteria in the metagenomes of groundwater-fed chemosynthetic microbial mats in the Lake Huron basin.</title>
        <authorList>
            <person name="Sharrar A.M."/>
            <person name="Flood B.E."/>
            <person name="Bailey J.V."/>
            <person name="Jones D.S."/>
            <person name="Biddanda B."/>
            <person name="Ruberg S.A."/>
            <person name="Marcus D.N."/>
            <person name="Dick G.J."/>
        </authorList>
    </citation>
    <scope>NUCLEOTIDE SEQUENCE [LARGE SCALE GENOMIC DNA]</scope>
    <source>
        <strain evidence="3">A7</strain>
    </source>
</reference>
<accession>A0A1W9KY34</accession>
<dbReference type="Proteomes" id="UP000192505">
    <property type="component" value="Unassembled WGS sequence"/>
</dbReference>
<keyword evidence="2" id="KW-0732">Signal</keyword>
<feature type="chain" id="PRO_5012529488" description="Integral membrane protein-like" evidence="2">
    <location>
        <begin position="24"/>
        <end position="162"/>
    </location>
</feature>
<evidence type="ECO:0000256" key="1">
    <source>
        <dbReference type="SAM" id="MobiDB-lite"/>
    </source>
</evidence>
<evidence type="ECO:0008006" key="5">
    <source>
        <dbReference type="Google" id="ProtNLM"/>
    </source>
</evidence>
<feature type="compositionally biased region" description="Basic and acidic residues" evidence="1">
    <location>
        <begin position="81"/>
        <end position="104"/>
    </location>
</feature>
<comment type="caution">
    <text evidence="3">The sequence shown here is derived from an EMBL/GenBank/DDBJ whole genome shotgun (WGS) entry which is preliminary data.</text>
</comment>
<dbReference type="EMBL" id="MTEI01000002">
    <property type="protein sequence ID" value="OQW89174.1"/>
    <property type="molecule type" value="Genomic_DNA"/>
</dbReference>
<evidence type="ECO:0000313" key="4">
    <source>
        <dbReference type="Proteomes" id="UP000192505"/>
    </source>
</evidence>
<dbReference type="Gene3D" id="3.10.450.160">
    <property type="entry name" value="inner membrane protein cigr"/>
    <property type="match status" value="1"/>
</dbReference>
<evidence type="ECO:0000256" key="2">
    <source>
        <dbReference type="SAM" id="SignalP"/>
    </source>
</evidence>
<feature type="region of interest" description="Disordered" evidence="1">
    <location>
        <begin position="24"/>
        <end position="104"/>
    </location>
</feature>
<organism evidence="3 4">
    <name type="scientific">Rhodoferax ferrireducens</name>
    <dbReference type="NCBI Taxonomy" id="192843"/>
    <lineage>
        <taxon>Bacteria</taxon>
        <taxon>Pseudomonadati</taxon>
        <taxon>Pseudomonadota</taxon>
        <taxon>Betaproteobacteria</taxon>
        <taxon>Burkholderiales</taxon>
        <taxon>Comamonadaceae</taxon>
        <taxon>Rhodoferax</taxon>
    </lineage>
</organism>
<dbReference type="InterPro" id="IPR024572">
    <property type="entry name" value="RcnB"/>
</dbReference>
<dbReference type="Pfam" id="PF11776">
    <property type="entry name" value="RcnB"/>
    <property type="match status" value="1"/>
</dbReference>
<sequence>MHQKTFMNIALALALAATGSAFAQGNSRHDRGNNNDCRNGNCVLPDQRQRPSPNARQPIRPDVQQRNFDRNPPQRYAQPRYDPRQRMDNDWRRDHRGAGPDRSYYRGDRLPLQYRSRQYVVNDWRGHHLSAPPRGYHWVQNGGDYLLVAITTGVILQLLLSN</sequence>
<evidence type="ECO:0000313" key="3">
    <source>
        <dbReference type="EMBL" id="OQW89174.1"/>
    </source>
</evidence>
<dbReference type="AlphaFoldDB" id="A0A1W9KY34"/>
<name>A0A1W9KY34_9BURK</name>
<protein>
    <recommendedName>
        <fullName evidence="5">Integral membrane protein-like</fullName>
    </recommendedName>
</protein>
<proteinExistence type="predicted"/>
<gene>
    <name evidence="3" type="ORF">BWK72_04245</name>
</gene>
<feature type="signal peptide" evidence="2">
    <location>
        <begin position="1"/>
        <end position="23"/>
    </location>
</feature>